<sequence length="155" mass="18047">MEKKKTTEVEYDLSYYLGGNEEELHGRSSQQHTKMTRSGKPSEDVKPLQNTEVSRCTELSHETEQARLPENAPVQKRISVKMRKETLEAYKQAYLLPAKLSNRKAVYLSKETQERADFIVRRLGDRGSNLSSFVENLVRSHLDEYGEDIEKWRKL</sequence>
<dbReference type="Pfam" id="PF11888">
    <property type="entry name" value="DUF3408"/>
    <property type="match status" value="1"/>
</dbReference>
<feature type="region of interest" description="Disordered" evidence="1">
    <location>
        <begin position="21"/>
        <end position="71"/>
    </location>
</feature>
<dbReference type="AlphaFoldDB" id="A0A096ABM4"/>
<dbReference type="EMBL" id="JRNS01000506">
    <property type="protein sequence ID" value="KGF43951.1"/>
    <property type="molecule type" value="Genomic_DNA"/>
</dbReference>
<feature type="compositionally biased region" description="Basic and acidic residues" evidence="1">
    <location>
        <begin position="58"/>
        <end position="67"/>
    </location>
</feature>
<reference evidence="2 3" key="1">
    <citation type="submission" date="2014-07" db="EMBL/GenBank/DDBJ databases">
        <authorList>
            <person name="McCorrison J."/>
            <person name="Sanka R."/>
            <person name="Torralba M."/>
            <person name="Gillis M."/>
            <person name="Haft D.H."/>
            <person name="Methe B."/>
            <person name="Sutton G."/>
            <person name="Nelson K.E."/>
        </authorList>
    </citation>
    <scope>NUCLEOTIDE SEQUENCE [LARGE SCALE GENOMIC DNA]</scope>
    <source>
        <strain evidence="2 3">DNF00666</strain>
    </source>
</reference>
<dbReference type="RefSeq" id="WP_036866504.1">
    <property type="nucleotide sequence ID" value="NZ_JRNS01000506.1"/>
</dbReference>
<evidence type="ECO:0000313" key="2">
    <source>
        <dbReference type="EMBL" id="KGF43951.1"/>
    </source>
</evidence>
<gene>
    <name evidence="2" type="ORF">HMPREF0661_11125</name>
</gene>
<evidence type="ECO:0000256" key="1">
    <source>
        <dbReference type="SAM" id="MobiDB-lite"/>
    </source>
</evidence>
<name>A0A096ABM4_9BACT</name>
<proteinExistence type="predicted"/>
<comment type="caution">
    <text evidence="2">The sequence shown here is derived from an EMBL/GenBank/DDBJ whole genome shotgun (WGS) entry which is preliminary data.</text>
</comment>
<accession>A0A096ABM4</accession>
<evidence type="ECO:0000313" key="3">
    <source>
        <dbReference type="Proteomes" id="UP000029578"/>
    </source>
</evidence>
<organism evidence="2 3">
    <name type="scientific">Prevotella melaninogenica DNF00666</name>
    <dbReference type="NCBI Taxonomy" id="1401073"/>
    <lineage>
        <taxon>Bacteria</taxon>
        <taxon>Pseudomonadati</taxon>
        <taxon>Bacteroidota</taxon>
        <taxon>Bacteroidia</taxon>
        <taxon>Bacteroidales</taxon>
        <taxon>Prevotellaceae</taxon>
        <taxon>Prevotella</taxon>
    </lineage>
</organism>
<protein>
    <submittedName>
        <fullName evidence="2">Membrane protein</fullName>
    </submittedName>
</protein>
<dbReference type="Proteomes" id="UP000029578">
    <property type="component" value="Unassembled WGS sequence"/>
</dbReference>
<dbReference type="InterPro" id="IPR021823">
    <property type="entry name" value="DUF3408"/>
</dbReference>